<keyword evidence="3" id="KW-1185">Reference proteome</keyword>
<gene>
    <name evidence="2" type="ORF">I5M27_05715</name>
</gene>
<dbReference type="Gene3D" id="3.40.630.30">
    <property type="match status" value="1"/>
</dbReference>
<dbReference type="PANTHER" id="PTHR43792">
    <property type="entry name" value="GNAT FAMILY, PUTATIVE (AFU_ORTHOLOGUE AFUA_3G00765)-RELATED-RELATED"/>
    <property type="match status" value="1"/>
</dbReference>
<dbReference type="SUPFAM" id="SSF55729">
    <property type="entry name" value="Acyl-CoA N-acyltransferases (Nat)"/>
    <property type="match status" value="1"/>
</dbReference>
<dbReference type="InterPro" id="IPR016181">
    <property type="entry name" value="Acyl_CoA_acyltransferase"/>
</dbReference>
<sequence>MQVPLLQTDRLLLRPISILDLDDLLPFSYFDGKPVTTRDGIIDKLSRIEKEIAAGNSLHWGMALKSSNQVIGAAGFYRGFPGKTGEIGYAQNPAFERQGFMREAVAEIVKYGFAGLNLDHVIAYTSESNPASIKVLLHNDFLETVSDIEVYKKFIISRQPAF</sequence>
<dbReference type="Proteomes" id="UP000644147">
    <property type="component" value="Unassembled WGS sequence"/>
</dbReference>
<dbReference type="EMBL" id="JAEHFX010000002">
    <property type="protein sequence ID" value="MBK0402473.1"/>
    <property type="molecule type" value="Genomic_DNA"/>
</dbReference>
<dbReference type="InterPro" id="IPR000182">
    <property type="entry name" value="GNAT_dom"/>
</dbReference>
<evidence type="ECO:0000313" key="3">
    <source>
        <dbReference type="Proteomes" id="UP000644147"/>
    </source>
</evidence>
<proteinExistence type="predicted"/>
<organism evidence="2 3">
    <name type="scientific">Adhaeribacter terrigena</name>
    <dbReference type="NCBI Taxonomy" id="2793070"/>
    <lineage>
        <taxon>Bacteria</taxon>
        <taxon>Pseudomonadati</taxon>
        <taxon>Bacteroidota</taxon>
        <taxon>Cytophagia</taxon>
        <taxon>Cytophagales</taxon>
        <taxon>Hymenobacteraceae</taxon>
        <taxon>Adhaeribacter</taxon>
    </lineage>
</organism>
<comment type="caution">
    <text evidence="2">The sequence shown here is derived from an EMBL/GenBank/DDBJ whole genome shotgun (WGS) entry which is preliminary data.</text>
</comment>
<feature type="domain" description="N-acetyltransferase" evidence="1">
    <location>
        <begin position="11"/>
        <end position="162"/>
    </location>
</feature>
<dbReference type="InterPro" id="IPR051531">
    <property type="entry name" value="N-acetyltransferase"/>
</dbReference>
<dbReference type="RefSeq" id="WP_200505218.1">
    <property type="nucleotide sequence ID" value="NZ_JAEHFX010000002.1"/>
</dbReference>
<accession>A0ABS1BZJ1</accession>
<dbReference type="PROSITE" id="PS51186">
    <property type="entry name" value="GNAT"/>
    <property type="match status" value="1"/>
</dbReference>
<name>A0ABS1BZJ1_9BACT</name>
<evidence type="ECO:0000313" key="2">
    <source>
        <dbReference type="EMBL" id="MBK0402473.1"/>
    </source>
</evidence>
<protein>
    <submittedName>
        <fullName evidence="2">GNAT family N-acetyltransferase</fullName>
    </submittedName>
</protein>
<evidence type="ECO:0000259" key="1">
    <source>
        <dbReference type="PROSITE" id="PS51186"/>
    </source>
</evidence>
<reference evidence="2 3" key="1">
    <citation type="submission" date="2020-12" db="EMBL/GenBank/DDBJ databases">
        <title>Bacterial novel species Adhaeribacter sp. BT258 isolated from soil.</title>
        <authorList>
            <person name="Jung H.-Y."/>
        </authorList>
    </citation>
    <scope>NUCLEOTIDE SEQUENCE [LARGE SCALE GENOMIC DNA]</scope>
    <source>
        <strain evidence="2 3">BT258</strain>
    </source>
</reference>
<dbReference type="Pfam" id="PF13302">
    <property type="entry name" value="Acetyltransf_3"/>
    <property type="match status" value="1"/>
</dbReference>